<dbReference type="AlphaFoldDB" id="A0A7R9LI01"/>
<proteinExistence type="predicted"/>
<dbReference type="Proteomes" id="UP000728032">
    <property type="component" value="Unassembled WGS sequence"/>
</dbReference>
<name>A0A7R9LI01_9ACAR</name>
<dbReference type="EMBL" id="OC915804">
    <property type="protein sequence ID" value="CAD7642010.1"/>
    <property type="molecule type" value="Genomic_DNA"/>
</dbReference>
<organism evidence="2">
    <name type="scientific">Oppiella nova</name>
    <dbReference type="NCBI Taxonomy" id="334625"/>
    <lineage>
        <taxon>Eukaryota</taxon>
        <taxon>Metazoa</taxon>
        <taxon>Ecdysozoa</taxon>
        <taxon>Arthropoda</taxon>
        <taxon>Chelicerata</taxon>
        <taxon>Arachnida</taxon>
        <taxon>Acari</taxon>
        <taxon>Acariformes</taxon>
        <taxon>Sarcoptiformes</taxon>
        <taxon>Oribatida</taxon>
        <taxon>Brachypylina</taxon>
        <taxon>Oppioidea</taxon>
        <taxon>Oppiidae</taxon>
        <taxon>Oppiella</taxon>
    </lineage>
</organism>
<feature type="domain" description="RGS" evidence="1">
    <location>
        <begin position="59"/>
        <end position="122"/>
    </location>
</feature>
<reference evidence="2" key="1">
    <citation type="submission" date="2020-11" db="EMBL/GenBank/DDBJ databases">
        <authorList>
            <person name="Tran Van P."/>
        </authorList>
    </citation>
    <scope>NUCLEOTIDE SEQUENCE</scope>
</reference>
<dbReference type="PRINTS" id="PR01301">
    <property type="entry name" value="RGSPROTEIN"/>
</dbReference>
<dbReference type="SMART" id="SM00315">
    <property type="entry name" value="RGS"/>
    <property type="match status" value="1"/>
</dbReference>
<evidence type="ECO:0000313" key="2">
    <source>
        <dbReference type="EMBL" id="CAD7642010.1"/>
    </source>
</evidence>
<gene>
    <name evidence="2" type="ORF">ONB1V03_LOCUS3372</name>
</gene>
<dbReference type="PANTHER" id="PTHR10845:SF259">
    <property type="entry name" value="RGS DOMAIN-CONTAINING PROTEIN-RELATED"/>
    <property type="match status" value="1"/>
</dbReference>
<dbReference type="Gene3D" id="1.10.196.10">
    <property type="match status" value="1"/>
</dbReference>
<accession>A0A7R9LI01</accession>
<sequence>MFSSMFNEFLMPIINSIMLSSALEDMKQRLRFLRRRHTDSSIESSVRPSKEELEKWANSFIDLMSSRYGSALFRAFLSREFSEENIEFWMACEEFKKSRQSKLTQKARKIFDDFLAVKAPKEHGKFGPKAETINYANPTDPGP</sequence>
<dbReference type="InterPro" id="IPR036305">
    <property type="entry name" value="RGS_sf"/>
</dbReference>
<dbReference type="PROSITE" id="PS50132">
    <property type="entry name" value="RGS"/>
    <property type="match status" value="1"/>
</dbReference>
<keyword evidence="3" id="KW-1185">Reference proteome</keyword>
<dbReference type="SUPFAM" id="SSF48097">
    <property type="entry name" value="Regulator of G-protein signaling, RGS"/>
    <property type="match status" value="1"/>
</dbReference>
<dbReference type="InterPro" id="IPR016137">
    <property type="entry name" value="RGS"/>
</dbReference>
<dbReference type="PANTHER" id="PTHR10845">
    <property type="entry name" value="REGULATOR OF G PROTEIN SIGNALING"/>
    <property type="match status" value="1"/>
</dbReference>
<dbReference type="Gene3D" id="1.10.167.10">
    <property type="entry name" value="Regulator of G-protein Signalling 4, domain 2"/>
    <property type="match status" value="1"/>
</dbReference>
<protein>
    <recommendedName>
        <fullName evidence="1">RGS domain-containing protein</fullName>
    </recommendedName>
</protein>
<dbReference type="InterPro" id="IPR044926">
    <property type="entry name" value="RGS_subdomain_2"/>
</dbReference>
<dbReference type="Pfam" id="PF00615">
    <property type="entry name" value="RGS"/>
    <property type="match status" value="1"/>
</dbReference>
<dbReference type="EMBL" id="CAJPVJ010000979">
    <property type="protein sequence ID" value="CAG2163808.1"/>
    <property type="molecule type" value="Genomic_DNA"/>
</dbReference>
<evidence type="ECO:0000313" key="3">
    <source>
        <dbReference type="Proteomes" id="UP000728032"/>
    </source>
</evidence>
<evidence type="ECO:0000259" key="1">
    <source>
        <dbReference type="PROSITE" id="PS50132"/>
    </source>
</evidence>
<dbReference type="InterPro" id="IPR024066">
    <property type="entry name" value="RGS_subdom1/3"/>
</dbReference>
<dbReference type="OrthoDB" id="196547at2759"/>